<feature type="compositionally biased region" description="Polar residues" evidence="1">
    <location>
        <begin position="144"/>
        <end position="168"/>
    </location>
</feature>
<feature type="compositionally biased region" description="Low complexity" evidence="1">
    <location>
        <begin position="622"/>
        <end position="631"/>
    </location>
</feature>
<dbReference type="Pfam" id="PF21989">
    <property type="entry name" value="RA_2"/>
    <property type="match status" value="1"/>
</dbReference>
<dbReference type="InterPro" id="IPR029071">
    <property type="entry name" value="Ubiquitin-like_domsf"/>
</dbReference>
<dbReference type="CDD" id="cd01259">
    <property type="entry name" value="PH_APBB1IP"/>
    <property type="match status" value="1"/>
</dbReference>
<feature type="compositionally biased region" description="Low complexity" evidence="1">
    <location>
        <begin position="658"/>
        <end position="668"/>
    </location>
</feature>
<accession>A0AAF3EBF2</accession>
<dbReference type="SMART" id="SM00314">
    <property type="entry name" value="RA"/>
    <property type="match status" value="1"/>
</dbReference>
<sequence length="715" mass="79730">MSDRRFGDEMGEVRQRVPPVVPPKPPIDTVRYSMNNLKESSDMELNALLEELMALETQLNGDGDQLLLGIPTIPQSHSSERIKPKGSGPVKPPSVPVEPVRVEVIEQPRQVVPPPCASSCSSPDGDSAFGDASSTESHRFHGSHVSSADSCRDSLNTPSPTQVSPQQNLSVEELKAQKIREALEKMKEAKITRIFVKFFVEDGAPLQMLIDERWSVSETMRQLAEKHNMTLHEDHCIVEEFPDLLIRRIYEDHENLVENIQMWMHESPNKLWFMRRSDKYPFVDKPENYLVTERTKDIMDVPNGENWPRDVKQQFVRDYFARDPVVPPELEGWLLLKADGRKSWKKQFFTLRPSGLYNSPKGKKTSKDLQCLMNLHSYQVYSGFEWKKKYKAPTEWCICIKLTALQIKRSSYIKYICCEDEATFRRWIAALRIAKNGADLYSNWLSAVARRREVLDAMAGGALSRAESTISTQAIGLSARAGHGSNVELRYPSNKIINHTTTSPSTSSMQSQPSTSFSSTTPSSSTSATTTPTPEHRSHSRTLFESDEMTGTIKRAPEHLLRRATSHSSGGAPSMGTPEDEADSDEESFPAPPPAISATYTPMPSISVQKRASNGGQVEARPTSAPRAVVSPVPPPKPLFPPPLAMETKPSPPVRQTPALNLTPLAKKAPPPPPKRSDATRVQTVAGQVQQPQPTPHMNELEAALGRRRERIEGL</sequence>
<dbReference type="AlphaFoldDB" id="A0AAF3EBF2"/>
<evidence type="ECO:0000259" key="2">
    <source>
        <dbReference type="PROSITE" id="PS50003"/>
    </source>
</evidence>
<dbReference type="PANTHER" id="PTHR11243">
    <property type="entry name" value="GROWTH FACTOR RECEPTOR-BOUND PROTEIN"/>
    <property type="match status" value="1"/>
</dbReference>
<dbReference type="InterPro" id="IPR001849">
    <property type="entry name" value="PH_domain"/>
</dbReference>
<dbReference type="WBParaSite" id="MBELARI_LOCUS11264">
    <property type="protein sequence ID" value="MBELARI_LOCUS11264"/>
    <property type="gene ID" value="MBELARI_LOCUS11264"/>
</dbReference>
<feature type="compositionally biased region" description="Polar residues" evidence="1">
    <location>
        <begin position="680"/>
        <end position="692"/>
    </location>
</feature>
<evidence type="ECO:0000313" key="5">
    <source>
        <dbReference type="WBParaSite" id="MBELARI_LOCUS11264"/>
    </source>
</evidence>
<dbReference type="InterPro" id="IPR011993">
    <property type="entry name" value="PH-like_dom_sf"/>
</dbReference>
<name>A0AAF3EBF2_9BILA</name>
<dbReference type="GO" id="GO:0007165">
    <property type="term" value="P:signal transduction"/>
    <property type="evidence" value="ECO:0007669"/>
    <property type="project" value="InterPro"/>
</dbReference>
<evidence type="ECO:0000256" key="1">
    <source>
        <dbReference type="SAM" id="MobiDB-lite"/>
    </source>
</evidence>
<dbReference type="PROSITE" id="PS50200">
    <property type="entry name" value="RA"/>
    <property type="match status" value="1"/>
</dbReference>
<organism evidence="4 5">
    <name type="scientific">Mesorhabditis belari</name>
    <dbReference type="NCBI Taxonomy" id="2138241"/>
    <lineage>
        <taxon>Eukaryota</taxon>
        <taxon>Metazoa</taxon>
        <taxon>Ecdysozoa</taxon>
        <taxon>Nematoda</taxon>
        <taxon>Chromadorea</taxon>
        <taxon>Rhabditida</taxon>
        <taxon>Rhabditina</taxon>
        <taxon>Rhabditomorpha</taxon>
        <taxon>Rhabditoidea</taxon>
        <taxon>Rhabditidae</taxon>
        <taxon>Mesorhabditinae</taxon>
        <taxon>Mesorhabditis</taxon>
    </lineage>
</organism>
<feature type="compositionally biased region" description="Low complexity" evidence="1">
    <location>
        <begin position="117"/>
        <end position="128"/>
    </location>
</feature>
<dbReference type="Proteomes" id="UP000887575">
    <property type="component" value="Unassembled WGS sequence"/>
</dbReference>
<feature type="compositionally biased region" description="Basic and acidic residues" evidence="1">
    <location>
        <begin position="1"/>
        <end position="15"/>
    </location>
</feature>
<evidence type="ECO:0000313" key="4">
    <source>
        <dbReference type="Proteomes" id="UP000887575"/>
    </source>
</evidence>
<dbReference type="SUPFAM" id="SSF54236">
    <property type="entry name" value="Ubiquitin-like"/>
    <property type="match status" value="1"/>
</dbReference>
<dbReference type="Gene3D" id="2.30.29.30">
    <property type="entry name" value="Pleckstrin-homology domain (PH domain)/Phosphotyrosine-binding domain (PTB)"/>
    <property type="match status" value="1"/>
</dbReference>
<dbReference type="Gene3D" id="3.10.20.90">
    <property type="entry name" value="Phosphatidylinositol 3-kinase Catalytic Subunit, Chain A, domain 1"/>
    <property type="match status" value="1"/>
</dbReference>
<feature type="compositionally biased region" description="Polar residues" evidence="1">
    <location>
        <begin position="598"/>
        <end position="616"/>
    </location>
</feature>
<feature type="domain" description="PH" evidence="2">
    <location>
        <begin position="327"/>
        <end position="436"/>
    </location>
</feature>
<dbReference type="InterPro" id="IPR039665">
    <property type="entry name" value="PH_APBB1IP"/>
</dbReference>
<dbReference type="Pfam" id="PF00169">
    <property type="entry name" value="PH"/>
    <property type="match status" value="1"/>
</dbReference>
<proteinExistence type="predicted"/>
<dbReference type="InterPro" id="IPR039664">
    <property type="entry name" value="GRB/APBB1IP"/>
</dbReference>
<dbReference type="SMART" id="SM00233">
    <property type="entry name" value="PH"/>
    <property type="match status" value="1"/>
</dbReference>
<feature type="region of interest" description="Disordered" evidence="1">
    <location>
        <begin position="75"/>
        <end position="168"/>
    </location>
</feature>
<reference evidence="5" key="1">
    <citation type="submission" date="2024-02" db="UniProtKB">
        <authorList>
            <consortium name="WormBaseParasite"/>
        </authorList>
    </citation>
    <scope>IDENTIFICATION</scope>
</reference>
<dbReference type="InterPro" id="IPR000159">
    <property type="entry name" value="RA_dom"/>
</dbReference>
<dbReference type="PANTHER" id="PTHR11243:SF23">
    <property type="entry name" value="LD06925P"/>
    <property type="match status" value="1"/>
</dbReference>
<feature type="region of interest" description="Disordered" evidence="1">
    <location>
        <begin position="563"/>
        <end position="699"/>
    </location>
</feature>
<feature type="compositionally biased region" description="Acidic residues" evidence="1">
    <location>
        <begin position="578"/>
        <end position="588"/>
    </location>
</feature>
<evidence type="ECO:0000259" key="3">
    <source>
        <dbReference type="PROSITE" id="PS50200"/>
    </source>
</evidence>
<feature type="domain" description="Ras-associating" evidence="3">
    <location>
        <begin position="188"/>
        <end position="279"/>
    </location>
</feature>
<protein>
    <submittedName>
        <fullName evidence="5">Uncharacterized protein</fullName>
    </submittedName>
</protein>
<feature type="region of interest" description="Disordered" evidence="1">
    <location>
        <begin position="497"/>
        <end position="551"/>
    </location>
</feature>
<feature type="compositionally biased region" description="Low complexity" evidence="1">
    <location>
        <begin position="500"/>
        <end position="533"/>
    </location>
</feature>
<feature type="compositionally biased region" description="Pro residues" evidence="1">
    <location>
        <begin position="632"/>
        <end position="655"/>
    </location>
</feature>
<keyword evidence="4" id="KW-1185">Reference proteome</keyword>
<dbReference type="PROSITE" id="PS50003">
    <property type="entry name" value="PH_DOMAIN"/>
    <property type="match status" value="1"/>
</dbReference>
<dbReference type="SUPFAM" id="SSF50729">
    <property type="entry name" value="PH domain-like"/>
    <property type="match status" value="1"/>
</dbReference>
<feature type="region of interest" description="Disordered" evidence="1">
    <location>
        <begin position="1"/>
        <end position="27"/>
    </location>
</feature>